<evidence type="ECO:0000256" key="1">
    <source>
        <dbReference type="ARBA" id="ARBA00004141"/>
    </source>
</evidence>
<feature type="transmembrane region" description="Helical" evidence="7">
    <location>
        <begin position="43"/>
        <end position="65"/>
    </location>
</feature>
<dbReference type="Gene3D" id="1.20.1740.10">
    <property type="entry name" value="Amino acid/polyamine transporter I"/>
    <property type="match status" value="1"/>
</dbReference>
<evidence type="ECO:0000256" key="7">
    <source>
        <dbReference type="SAM" id="Phobius"/>
    </source>
</evidence>
<protein>
    <submittedName>
        <fullName evidence="8">Urea carboxylase-related amino acid permease</fullName>
    </submittedName>
</protein>
<feature type="transmembrane region" description="Helical" evidence="7">
    <location>
        <begin position="175"/>
        <end position="202"/>
    </location>
</feature>
<dbReference type="PIRSF" id="PIRSF006060">
    <property type="entry name" value="AA_transporter"/>
    <property type="match status" value="1"/>
</dbReference>
<evidence type="ECO:0000256" key="3">
    <source>
        <dbReference type="ARBA" id="ARBA00022692"/>
    </source>
</evidence>
<dbReference type="GO" id="GO:0016020">
    <property type="term" value="C:membrane"/>
    <property type="evidence" value="ECO:0007669"/>
    <property type="project" value="UniProtKB-SubCell"/>
</dbReference>
<feature type="transmembrane region" description="Helical" evidence="7">
    <location>
        <begin position="71"/>
        <end position="93"/>
    </location>
</feature>
<evidence type="ECO:0000256" key="6">
    <source>
        <dbReference type="SAM" id="MobiDB-lite"/>
    </source>
</evidence>
<evidence type="ECO:0000256" key="2">
    <source>
        <dbReference type="ARBA" id="ARBA00022448"/>
    </source>
</evidence>
<organism evidence="8">
    <name type="scientific">uncultured Nocardioidaceae bacterium</name>
    <dbReference type="NCBI Taxonomy" id="253824"/>
    <lineage>
        <taxon>Bacteria</taxon>
        <taxon>Bacillati</taxon>
        <taxon>Actinomycetota</taxon>
        <taxon>Actinomycetes</taxon>
        <taxon>Propionibacteriales</taxon>
        <taxon>Nocardioidaceae</taxon>
        <taxon>environmental samples</taxon>
    </lineage>
</organism>
<evidence type="ECO:0000256" key="4">
    <source>
        <dbReference type="ARBA" id="ARBA00022989"/>
    </source>
</evidence>
<reference evidence="8" key="1">
    <citation type="submission" date="2020-02" db="EMBL/GenBank/DDBJ databases">
        <authorList>
            <person name="Meier V. D."/>
        </authorList>
    </citation>
    <scope>NUCLEOTIDE SEQUENCE</scope>
    <source>
        <strain evidence="8">AVDCRST_MAG36</strain>
    </source>
</reference>
<feature type="compositionally biased region" description="Polar residues" evidence="6">
    <location>
        <begin position="503"/>
        <end position="515"/>
    </location>
</feature>
<dbReference type="PANTHER" id="PTHR45649">
    <property type="entry name" value="AMINO-ACID PERMEASE BAT1"/>
    <property type="match status" value="1"/>
</dbReference>
<dbReference type="EMBL" id="CADCUH010000006">
    <property type="protein sequence ID" value="CAA9315112.1"/>
    <property type="molecule type" value="Genomic_DNA"/>
</dbReference>
<feature type="transmembrane region" description="Helical" evidence="7">
    <location>
        <begin position="361"/>
        <end position="380"/>
    </location>
</feature>
<keyword evidence="2" id="KW-0813">Transport</keyword>
<feature type="transmembrane region" description="Helical" evidence="7">
    <location>
        <begin position="264"/>
        <end position="283"/>
    </location>
</feature>
<dbReference type="Pfam" id="PF13520">
    <property type="entry name" value="AA_permease_2"/>
    <property type="match status" value="1"/>
</dbReference>
<accession>A0A6J4KV36</accession>
<feature type="transmembrane region" description="Helical" evidence="7">
    <location>
        <begin position="114"/>
        <end position="137"/>
    </location>
</feature>
<comment type="subcellular location">
    <subcellularLocation>
        <location evidence="1">Membrane</location>
        <topology evidence="1">Multi-pass membrane protein</topology>
    </subcellularLocation>
</comment>
<keyword evidence="4 7" id="KW-1133">Transmembrane helix</keyword>
<dbReference type="GO" id="GO:0022857">
    <property type="term" value="F:transmembrane transporter activity"/>
    <property type="evidence" value="ECO:0007669"/>
    <property type="project" value="InterPro"/>
</dbReference>
<evidence type="ECO:0000256" key="5">
    <source>
        <dbReference type="ARBA" id="ARBA00023136"/>
    </source>
</evidence>
<dbReference type="PANTHER" id="PTHR45649:SF26">
    <property type="entry name" value="OS04G0435100 PROTEIN"/>
    <property type="match status" value="1"/>
</dbReference>
<feature type="transmembrane region" description="Helical" evidence="7">
    <location>
        <begin position="222"/>
        <end position="243"/>
    </location>
</feature>
<dbReference type="InterPro" id="IPR002293">
    <property type="entry name" value="AA/rel_permease1"/>
</dbReference>
<name>A0A6J4KV36_9ACTN</name>
<feature type="transmembrane region" description="Helical" evidence="7">
    <location>
        <begin position="386"/>
        <end position="410"/>
    </location>
</feature>
<proteinExistence type="predicted"/>
<feature type="region of interest" description="Disordered" evidence="6">
    <location>
        <begin position="494"/>
        <end position="515"/>
    </location>
</feature>
<gene>
    <name evidence="8" type="ORF">AVDCRST_MAG36-68</name>
</gene>
<keyword evidence="3 7" id="KW-0812">Transmembrane</keyword>
<sequence>MSTDAASRDVAAGGGRDQEDAQHLSSLGYQSEFRREMSPWANFSLGFTYLSPVVGVYTLFAFALATGGPPMIWSFLIVGFGQFLVALVFSEVVAQYPVAGGVYPWARRLWGRRYAWMTGWVYFVALLVTIAAVVYGAGPYMAAALGIEASANNTIAAALVLLVLATLINFMGTKVLAMAAIIGFAAELLGALVVGVWLLVAHRENGLGVLFDSFGAGGTGNYLWAFAAAALIGVYQYYGFEACGDVAEEVRDPGRLIPKAMRRTIYIGGAAATFVCLALVLAVSDIPGVISGEQPDPVGTLLVEAFGPTGAKGVLAVVLISFLSCAMSLQAAASRLAYSYGRDDMIMGSSLLKKFSHTRHVPPYALLVAALVPALIVLGSKFSTDAIAKIISFAALGIYIGFQMVVLAALRARLKGWVPSGKYSLGKWGLPVNIGALVYGVIAMVNMAWPRTPDAAWYDNWIVALSAVVVVGVGLVYMALHPLHGRSTAPYDDAIPGSPGRQAAQSSVLTKNTRS</sequence>
<keyword evidence="5 7" id="KW-0472">Membrane</keyword>
<dbReference type="AlphaFoldDB" id="A0A6J4KV36"/>
<feature type="transmembrane region" description="Helical" evidence="7">
    <location>
        <begin position="149"/>
        <end position="168"/>
    </location>
</feature>
<feature type="transmembrane region" description="Helical" evidence="7">
    <location>
        <begin position="430"/>
        <end position="449"/>
    </location>
</feature>
<feature type="transmembrane region" description="Helical" evidence="7">
    <location>
        <begin position="461"/>
        <end position="480"/>
    </location>
</feature>
<evidence type="ECO:0000313" key="8">
    <source>
        <dbReference type="EMBL" id="CAA9315112.1"/>
    </source>
</evidence>